<dbReference type="InterPro" id="IPR007422">
    <property type="entry name" value="Peptidase_Prp"/>
</dbReference>
<dbReference type="PANTHER" id="PTHR39178">
    <property type="entry name" value="HYPOTHETICAL RIBOSOME-ASSOCIATED PROTEIN"/>
    <property type="match status" value="1"/>
</dbReference>
<name>A0A173U038_9FIRM</name>
<dbReference type="AlphaFoldDB" id="A0A173U038"/>
<gene>
    <name evidence="7" type="ORF">GMA92_05485</name>
</gene>
<evidence type="ECO:0000256" key="6">
    <source>
        <dbReference type="ARBA" id="ARBA00044538"/>
    </source>
</evidence>
<protein>
    <recommendedName>
        <fullName evidence="6">Ribosomal processing cysteine protease Prp</fullName>
    </recommendedName>
</protein>
<sequence>MITANFNYKNNKVESFEISGHAFAGEPGEDLVCAAVSAVSIGLTNSIISLDESELTIKMEDGYLFVENIPSTDAAQTLMFGMLTSLNTIEEDHFKYLTVIENK</sequence>
<evidence type="ECO:0000256" key="1">
    <source>
        <dbReference type="ARBA" id="ARBA00022517"/>
    </source>
</evidence>
<dbReference type="Pfam" id="PF04327">
    <property type="entry name" value="Peptidase_Prp"/>
    <property type="match status" value="1"/>
</dbReference>
<keyword evidence="2 7" id="KW-0645">Protease</keyword>
<reference evidence="7 8" key="1">
    <citation type="journal article" date="2019" name="Nat. Med.">
        <title>A library of human gut bacterial isolates paired with longitudinal multiomics data enables mechanistic microbiome research.</title>
        <authorList>
            <person name="Poyet M."/>
            <person name="Groussin M."/>
            <person name="Gibbons S.M."/>
            <person name="Avila-Pacheco J."/>
            <person name="Jiang X."/>
            <person name="Kearney S.M."/>
            <person name="Perrotta A.R."/>
            <person name="Berdy B."/>
            <person name="Zhao S."/>
            <person name="Lieberman T.D."/>
            <person name="Swanson P.K."/>
            <person name="Smith M."/>
            <person name="Roesemann S."/>
            <person name="Alexander J.E."/>
            <person name="Rich S.A."/>
            <person name="Livny J."/>
            <person name="Vlamakis H."/>
            <person name="Clish C."/>
            <person name="Bullock K."/>
            <person name="Deik A."/>
            <person name="Scott J."/>
            <person name="Pierce K.A."/>
            <person name="Xavier R.J."/>
            <person name="Alm E.J."/>
        </authorList>
    </citation>
    <scope>NUCLEOTIDE SEQUENCE [LARGE SCALE GENOMIC DNA]</scope>
    <source>
        <strain evidence="7 8">BIOML-A198</strain>
    </source>
</reference>
<comment type="similarity">
    <text evidence="5">Belongs to the Prp family.</text>
</comment>
<dbReference type="PANTHER" id="PTHR39178:SF1">
    <property type="entry name" value="RIBOSOMAL-PROCESSING CYSTEINE PROTEASE PRP"/>
    <property type="match status" value="1"/>
</dbReference>
<dbReference type="InterPro" id="IPR036764">
    <property type="entry name" value="Peptidase_Prp_sf"/>
</dbReference>
<evidence type="ECO:0000313" key="8">
    <source>
        <dbReference type="Proteomes" id="UP000487649"/>
    </source>
</evidence>
<dbReference type="EMBL" id="WMQE01000009">
    <property type="protein sequence ID" value="MTK20869.1"/>
    <property type="molecule type" value="Genomic_DNA"/>
</dbReference>
<dbReference type="RefSeq" id="WP_006785481.1">
    <property type="nucleotide sequence ID" value="NZ_CABJBH010000001.1"/>
</dbReference>
<keyword evidence="4" id="KW-0788">Thiol protease</keyword>
<evidence type="ECO:0000256" key="3">
    <source>
        <dbReference type="ARBA" id="ARBA00022801"/>
    </source>
</evidence>
<evidence type="ECO:0000313" key="7">
    <source>
        <dbReference type="EMBL" id="MTK20869.1"/>
    </source>
</evidence>
<accession>A0A173U038</accession>
<dbReference type="SUPFAM" id="SSF118010">
    <property type="entry name" value="TM1457-like"/>
    <property type="match status" value="1"/>
</dbReference>
<dbReference type="GO" id="GO:0008234">
    <property type="term" value="F:cysteine-type peptidase activity"/>
    <property type="evidence" value="ECO:0007669"/>
    <property type="project" value="UniProtKB-KW"/>
</dbReference>
<comment type="caution">
    <text evidence="7">The sequence shown here is derived from an EMBL/GenBank/DDBJ whole genome shotgun (WGS) entry which is preliminary data.</text>
</comment>
<dbReference type="CDD" id="cd16332">
    <property type="entry name" value="Prp-like"/>
    <property type="match status" value="1"/>
</dbReference>
<evidence type="ECO:0000256" key="5">
    <source>
        <dbReference type="ARBA" id="ARBA00044503"/>
    </source>
</evidence>
<organism evidence="7 8">
    <name type="scientific">Turicibacter sanguinis</name>
    <dbReference type="NCBI Taxonomy" id="154288"/>
    <lineage>
        <taxon>Bacteria</taxon>
        <taxon>Bacillati</taxon>
        <taxon>Bacillota</taxon>
        <taxon>Erysipelotrichia</taxon>
        <taxon>Erysipelotrichales</taxon>
        <taxon>Turicibacteraceae</taxon>
        <taxon>Turicibacter</taxon>
    </lineage>
</organism>
<keyword evidence="1" id="KW-0690">Ribosome biogenesis</keyword>
<dbReference type="Gene3D" id="3.30.70.1490">
    <property type="entry name" value="Cysteine protease Prp"/>
    <property type="match status" value="1"/>
</dbReference>
<dbReference type="GeneID" id="60057410"/>
<evidence type="ECO:0000256" key="4">
    <source>
        <dbReference type="ARBA" id="ARBA00022807"/>
    </source>
</evidence>
<dbReference type="Proteomes" id="UP000487649">
    <property type="component" value="Unassembled WGS sequence"/>
</dbReference>
<proteinExistence type="inferred from homology"/>
<dbReference type="GO" id="GO:0042254">
    <property type="term" value="P:ribosome biogenesis"/>
    <property type="evidence" value="ECO:0007669"/>
    <property type="project" value="UniProtKB-KW"/>
</dbReference>
<dbReference type="OrthoDB" id="48998at2"/>
<dbReference type="GO" id="GO:0006508">
    <property type="term" value="P:proteolysis"/>
    <property type="evidence" value="ECO:0007669"/>
    <property type="project" value="UniProtKB-KW"/>
</dbReference>
<evidence type="ECO:0000256" key="2">
    <source>
        <dbReference type="ARBA" id="ARBA00022670"/>
    </source>
</evidence>
<keyword evidence="3" id="KW-0378">Hydrolase</keyword>